<sequence>MTLQKPTALQIWCSTRGPSSGPDCSSRIRTQSSGAIQHSLQLFHEHAVTSRPALSGTSGIIAFVGRAVTFNGSLRLTSGNKTFLARDGRVSWRKILDFSVFVHFGDHGNILVANPSLGYGDPGNSALHYSTDQGNYWSPPQLGDSSDAYDTALVTSGDSGPAFEIRSKCLLGGSEHYVVVFSEVLNKVKKPGNSSAPTSKKRVVGSKCLRRLGAEWECLLYATGLWGLPSS</sequence>
<feature type="domain" description="Sortilin N-terminal" evidence="2">
    <location>
        <begin position="58"/>
        <end position="144"/>
    </location>
</feature>
<proteinExistence type="predicted"/>
<dbReference type="EMBL" id="CU928171">
    <property type="protein sequence ID" value="CAR25120.1"/>
    <property type="molecule type" value="Genomic_DNA"/>
</dbReference>
<dbReference type="OrthoDB" id="443634at2759"/>
<dbReference type="GeneID" id="8293839"/>
<gene>
    <name evidence="3" type="ordered locus">KLTH0G12078g</name>
</gene>
<dbReference type="Proteomes" id="UP000002036">
    <property type="component" value="Chromosome G"/>
</dbReference>
<dbReference type="SUPFAM" id="SSF50939">
    <property type="entry name" value="Sialidases"/>
    <property type="match status" value="1"/>
</dbReference>
<dbReference type="InParanoid" id="C5DMV9"/>
<keyword evidence="4" id="KW-1185">Reference proteome</keyword>
<evidence type="ECO:0000313" key="4">
    <source>
        <dbReference type="Proteomes" id="UP000002036"/>
    </source>
</evidence>
<dbReference type="Pfam" id="PF15902">
    <property type="entry name" value="Sortilin-Vps10"/>
    <property type="match status" value="1"/>
</dbReference>
<dbReference type="AlphaFoldDB" id="C5DMV9"/>
<reference evidence="3 4" key="1">
    <citation type="journal article" date="2009" name="Genome Res.">
        <title>Comparative genomics of protoploid Saccharomycetaceae.</title>
        <authorList>
            <consortium name="The Genolevures Consortium"/>
            <person name="Souciet J.-L."/>
            <person name="Dujon B."/>
            <person name="Gaillardin C."/>
            <person name="Johnston M."/>
            <person name="Baret P.V."/>
            <person name="Cliften P."/>
            <person name="Sherman D.J."/>
            <person name="Weissenbach J."/>
            <person name="Westhof E."/>
            <person name="Wincker P."/>
            <person name="Jubin C."/>
            <person name="Poulain J."/>
            <person name="Barbe V."/>
            <person name="Segurens B."/>
            <person name="Artiguenave F."/>
            <person name="Anthouard V."/>
            <person name="Vacherie B."/>
            <person name="Val M.-E."/>
            <person name="Fulton R.S."/>
            <person name="Minx P."/>
            <person name="Wilson R."/>
            <person name="Durrens P."/>
            <person name="Jean G."/>
            <person name="Marck C."/>
            <person name="Martin T."/>
            <person name="Nikolski M."/>
            <person name="Rolland T."/>
            <person name="Seret M.-L."/>
            <person name="Casaregola S."/>
            <person name="Despons L."/>
            <person name="Fairhead C."/>
            <person name="Fischer G."/>
            <person name="Lafontaine I."/>
            <person name="Leh V."/>
            <person name="Lemaire M."/>
            <person name="de Montigny J."/>
            <person name="Neuveglise C."/>
            <person name="Thierry A."/>
            <person name="Blanc-Lenfle I."/>
            <person name="Bleykasten C."/>
            <person name="Diffels J."/>
            <person name="Fritsch E."/>
            <person name="Frangeul L."/>
            <person name="Goeffon A."/>
            <person name="Jauniaux N."/>
            <person name="Kachouri-Lafond R."/>
            <person name="Payen C."/>
            <person name="Potier S."/>
            <person name="Pribylova L."/>
            <person name="Ozanne C."/>
            <person name="Richard G.-F."/>
            <person name="Sacerdot C."/>
            <person name="Straub M.-L."/>
            <person name="Talla E."/>
        </authorList>
    </citation>
    <scope>NUCLEOTIDE SEQUENCE [LARGE SCALE GENOMIC DNA]</scope>
    <source>
        <strain evidence="4">ATCC 56472 / CBS 6340 / NRRL Y-8284</strain>
    </source>
</reference>
<protein>
    <submittedName>
        <fullName evidence="3">KLTH0G12078p</fullName>
    </submittedName>
</protein>
<dbReference type="RefSeq" id="XP_002555557.1">
    <property type="nucleotide sequence ID" value="XM_002555511.1"/>
</dbReference>
<dbReference type="InterPro" id="IPR031778">
    <property type="entry name" value="Sortilin_N"/>
</dbReference>
<dbReference type="InterPro" id="IPR036278">
    <property type="entry name" value="Sialidase_sf"/>
</dbReference>
<accession>C5DMV9</accession>
<dbReference type="HOGENOM" id="CLU_1200006_0_0_1"/>
<evidence type="ECO:0000259" key="2">
    <source>
        <dbReference type="Pfam" id="PF15902"/>
    </source>
</evidence>
<name>C5DMV9_LACTC</name>
<organism evidence="3 4">
    <name type="scientific">Lachancea thermotolerans (strain ATCC 56472 / CBS 6340 / NRRL Y-8284)</name>
    <name type="common">Yeast</name>
    <name type="synonym">Kluyveromyces thermotolerans</name>
    <dbReference type="NCBI Taxonomy" id="559295"/>
    <lineage>
        <taxon>Eukaryota</taxon>
        <taxon>Fungi</taxon>
        <taxon>Dikarya</taxon>
        <taxon>Ascomycota</taxon>
        <taxon>Saccharomycotina</taxon>
        <taxon>Saccharomycetes</taxon>
        <taxon>Saccharomycetales</taxon>
        <taxon>Saccharomycetaceae</taxon>
        <taxon>Lachancea</taxon>
    </lineage>
</organism>
<evidence type="ECO:0000256" key="1">
    <source>
        <dbReference type="ARBA" id="ARBA00022737"/>
    </source>
</evidence>
<evidence type="ECO:0000313" key="3">
    <source>
        <dbReference type="EMBL" id="CAR25120.1"/>
    </source>
</evidence>
<dbReference type="eggNOG" id="KOG3511">
    <property type="taxonomic scope" value="Eukaryota"/>
</dbReference>
<keyword evidence="1" id="KW-0677">Repeat</keyword>
<dbReference type="KEGG" id="lth:KLTH0G12078g"/>